<gene>
    <name evidence="2" type="ORF">Cci01nite_17330</name>
</gene>
<evidence type="ECO:0000313" key="3">
    <source>
        <dbReference type="Proteomes" id="UP000659904"/>
    </source>
</evidence>
<organism evidence="2 3">
    <name type="scientific">Catellatospora citrea</name>
    <dbReference type="NCBI Taxonomy" id="53366"/>
    <lineage>
        <taxon>Bacteria</taxon>
        <taxon>Bacillati</taxon>
        <taxon>Actinomycetota</taxon>
        <taxon>Actinomycetes</taxon>
        <taxon>Micromonosporales</taxon>
        <taxon>Micromonosporaceae</taxon>
        <taxon>Catellatospora</taxon>
    </lineage>
</organism>
<sequence length="51" mass="5638">MAYDDDDDDDDDKTWGDGQYTADDVIESADHTGYTSVSDYVHGDDGVDPDF</sequence>
<accession>A0A8J3KK58</accession>
<dbReference type="RefSeq" id="WP_170213287.1">
    <property type="nucleotide sequence ID" value="NZ_BONH01000005.1"/>
</dbReference>
<reference evidence="2 3" key="1">
    <citation type="submission" date="2021-01" db="EMBL/GenBank/DDBJ databases">
        <title>Whole genome shotgun sequence of Catellatospora citrea NBRC 14495.</title>
        <authorList>
            <person name="Komaki H."/>
            <person name="Tamura T."/>
        </authorList>
    </citation>
    <scope>NUCLEOTIDE SEQUENCE [LARGE SCALE GENOMIC DNA]</scope>
    <source>
        <strain evidence="2 3">NBRC 14495</strain>
    </source>
</reference>
<feature type="region of interest" description="Disordered" evidence="1">
    <location>
        <begin position="1"/>
        <end position="51"/>
    </location>
</feature>
<protein>
    <submittedName>
        <fullName evidence="2">Uncharacterized protein</fullName>
    </submittedName>
</protein>
<comment type="caution">
    <text evidence="2">The sequence shown here is derived from an EMBL/GenBank/DDBJ whole genome shotgun (WGS) entry which is preliminary data.</text>
</comment>
<feature type="compositionally biased region" description="Acidic residues" evidence="1">
    <location>
        <begin position="1"/>
        <end position="12"/>
    </location>
</feature>
<name>A0A8J3KK58_9ACTN</name>
<dbReference type="EMBL" id="BONH01000005">
    <property type="protein sequence ID" value="GIF96639.1"/>
    <property type="molecule type" value="Genomic_DNA"/>
</dbReference>
<dbReference type="Proteomes" id="UP000659904">
    <property type="component" value="Unassembled WGS sequence"/>
</dbReference>
<proteinExistence type="predicted"/>
<evidence type="ECO:0000256" key="1">
    <source>
        <dbReference type="SAM" id="MobiDB-lite"/>
    </source>
</evidence>
<dbReference type="AlphaFoldDB" id="A0A8J3KK58"/>
<keyword evidence="3" id="KW-1185">Reference proteome</keyword>
<evidence type="ECO:0000313" key="2">
    <source>
        <dbReference type="EMBL" id="GIF96639.1"/>
    </source>
</evidence>